<dbReference type="PROSITE" id="PS51384">
    <property type="entry name" value="FAD_FR"/>
    <property type="match status" value="1"/>
</dbReference>
<comment type="subunit">
    <text evidence="9">Interacts with DRE2; as part of the cytosolic iron-sulfur (Fe-S) protein assembly (CIA) machinery.</text>
</comment>
<keyword evidence="5 9" id="KW-0288">FMN</keyword>
<evidence type="ECO:0000259" key="10">
    <source>
        <dbReference type="PROSITE" id="PS50902"/>
    </source>
</evidence>
<keyword evidence="7 9" id="KW-0521">NADP</keyword>
<comment type="similarity">
    <text evidence="9">In the C-terminal section; belongs to the flavoprotein pyridine nucleotide cytochrome reductase family.</text>
</comment>
<dbReference type="InterPro" id="IPR017927">
    <property type="entry name" value="FAD-bd_FR_type"/>
</dbReference>
<dbReference type="Pfam" id="PF00175">
    <property type="entry name" value="NAD_binding_1"/>
    <property type="match status" value="1"/>
</dbReference>
<comment type="caution">
    <text evidence="12">The sequence shown here is derived from an EMBL/GenBank/DDBJ whole genome shotgun (WGS) entry which is preliminary data.</text>
</comment>
<evidence type="ECO:0000256" key="9">
    <source>
        <dbReference type="HAMAP-Rule" id="MF_03178"/>
    </source>
</evidence>
<protein>
    <recommendedName>
        <fullName evidence="9">NADPH-dependent diflavin oxidoreductase 1</fullName>
        <ecNumber evidence="9">1.18.1.-</ecNumber>
    </recommendedName>
    <alternativeName>
        <fullName evidence="9">NADPH-dependent FMN and FAD-containing oxidoreductase</fullName>
    </alternativeName>
</protein>
<name>A0A1Y1UF20_9TREE</name>
<dbReference type="PRINTS" id="PR00371">
    <property type="entry name" value="FPNCR"/>
</dbReference>
<feature type="binding site" evidence="9">
    <location>
        <begin position="76"/>
        <end position="79"/>
    </location>
    <ligand>
        <name>FMN</name>
        <dbReference type="ChEBI" id="CHEBI:58210"/>
    </ligand>
</feature>
<evidence type="ECO:0000256" key="8">
    <source>
        <dbReference type="ARBA" id="ARBA00023002"/>
    </source>
</evidence>
<dbReference type="SUPFAM" id="SSF52218">
    <property type="entry name" value="Flavoproteins"/>
    <property type="match status" value="1"/>
</dbReference>
<evidence type="ECO:0000313" key="12">
    <source>
        <dbReference type="EMBL" id="ORX36114.1"/>
    </source>
</evidence>
<evidence type="ECO:0000256" key="1">
    <source>
        <dbReference type="ARBA" id="ARBA00001917"/>
    </source>
</evidence>
<comment type="similarity">
    <text evidence="9">In the N-terminal section; belongs to the flavodoxin family.</text>
</comment>
<evidence type="ECO:0000259" key="11">
    <source>
        <dbReference type="PROSITE" id="PS51384"/>
    </source>
</evidence>
<dbReference type="GO" id="GO:0160246">
    <property type="term" value="F:NADPH-iron-sulfur [2Fe-2S] protein oxidoreductase activity"/>
    <property type="evidence" value="ECO:0007669"/>
    <property type="project" value="InterPro"/>
</dbReference>
<comment type="cofactor">
    <cofactor evidence="1 9">
        <name>FMN</name>
        <dbReference type="ChEBI" id="CHEBI:58210"/>
    </cofactor>
</comment>
<keyword evidence="3 9" id="KW-0963">Cytoplasm</keyword>
<dbReference type="EMBL" id="NBSH01000009">
    <property type="protein sequence ID" value="ORX36114.1"/>
    <property type="molecule type" value="Genomic_DNA"/>
</dbReference>
<dbReference type="FunFam" id="3.40.50.360:FF:000045">
    <property type="entry name" value="NADPH-dependent diflavin oxidoreductase 1"/>
    <property type="match status" value="1"/>
</dbReference>
<dbReference type="Pfam" id="PF00258">
    <property type="entry name" value="Flavodoxin_1"/>
    <property type="match status" value="1"/>
</dbReference>
<dbReference type="FunCoup" id="A0A1Y1UF20">
    <property type="interactions" value="418"/>
</dbReference>
<dbReference type="SUPFAM" id="SSF52343">
    <property type="entry name" value="Ferredoxin reductase-like, C-terminal NADP-linked domain"/>
    <property type="match status" value="1"/>
</dbReference>
<dbReference type="OrthoDB" id="1856718at2759"/>
<dbReference type="InParanoid" id="A0A1Y1UF20"/>
<dbReference type="Gene3D" id="1.20.990.10">
    <property type="entry name" value="NADPH-cytochrome p450 Reductase, Chain A, domain 3"/>
    <property type="match status" value="1"/>
</dbReference>
<sequence length="633" mass="71163">MSGFVECDAGSSSGDSAISPEHIVVLYASETGNSQDIAERVGRECRRRGGKCVVVSMDMFDISELPHTPLLILITSTHGQGEPPPAMKRLWSALIRSVLPTDILEDVRFAIYGLGDSSYEKFCYAGKMLARRMLGLSAHLIGQPAWGDERAPDGLEETFLPWLEQTMDLMIPLLPAALKDVETAPGTALPPPLYSIEFEQGHLPDITALEINGDGNEKCVIEAAPVRSIDKNRGETSELSKPDDWGWATLSKNQRVTSRDWWQDVREIELDIEDDRFRTYVPGSICGLQPKNSAEDVETFLEMINLTSVADDELRIHSNIEDQPVPAHLPPADSPTTLRSLLLNHLDLRASPRKSFFEWLRRLTPDETERERLDDFLGDPNEIHDYATRPSRTILETLADFRYTRIPLSHILEILPPLRRRQFSIASSSSAHPGKIQLLIALVEYKTNLKIPRKGLCSSWLKDLRTGSKIAITIDPPTMFLPSHDDYLVLVGPGTGIAPMRAFVEERIRQGAAKRTILYFGCRSRSNDLYYSSEWTRYETLGFKLRVAASRDQDEKVYVQHLIKEDRATINQWLYDCKGYIFISGSSNAMPRQVREAVSWCLSTDGAGKLSSGEATTYVEDMFEDGHGMEESW</sequence>
<comment type="caution">
    <text evidence="9">Lacks conserved residue(s) required for the propagation of feature annotation.</text>
</comment>
<comment type="similarity">
    <text evidence="9">Belongs to the NADPH-dependent diflavin oxidoreductase NDOR1 family.</text>
</comment>
<reference evidence="12 13" key="1">
    <citation type="submission" date="2017-03" db="EMBL/GenBank/DDBJ databases">
        <title>Widespread Adenine N6-methylation of Active Genes in Fungi.</title>
        <authorList>
            <consortium name="DOE Joint Genome Institute"/>
            <person name="Mondo S.J."/>
            <person name="Dannebaum R.O."/>
            <person name="Kuo R.C."/>
            <person name="Louie K.B."/>
            <person name="Bewick A.J."/>
            <person name="Labutti K."/>
            <person name="Haridas S."/>
            <person name="Kuo A."/>
            <person name="Salamov A."/>
            <person name="Ahrendt S.R."/>
            <person name="Lau R."/>
            <person name="Bowen B.P."/>
            <person name="Lipzen A."/>
            <person name="Sullivan W."/>
            <person name="Andreopoulos W.B."/>
            <person name="Clum A."/>
            <person name="Lindquist E."/>
            <person name="Daum C."/>
            <person name="Northen T.R."/>
            <person name="Ramamoorthy G."/>
            <person name="Schmitz R.J."/>
            <person name="Gryganskyi A."/>
            <person name="Culley D."/>
            <person name="Magnuson J."/>
            <person name="James T.Y."/>
            <person name="O'Malley M.A."/>
            <person name="Stajich J.E."/>
            <person name="Spatafora J.W."/>
            <person name="Visel A."/>
            <person name="Grigoriev I.V."/>
        </authorList>
    </citation>
    <scope>NUCLEOTIDE SEQUENCE [LARGE SCALE GENOMIC DNA]</scope>
    <source>
        <strain evidence="12 13">NRRL Y-17943</strain>
    </source>
</reference>
<evidence type="ECO:0000313" key="13">
    <source>
        <dbReference type="Proteomes" id="UP000193218"/>
    </source>
</evidence>
<dbReference type="PROSITE" id="PS50902">
    <property type="entry name" value="FLAVODOXIN_LIKE"/>
    <property type="match status" value="1"/>
</dbReference>
<evidence type="ECO:0000256" key="2">
    <source>
        <dbReference type="ARBA" id="ARBA00001974"/>
    </source>
</evidence>
<dbReference type="InterPro" id="IPR008254">
    <property type="entry name" value="Flavodoxin/NO_synth"/>
</dbReference>
<accession>A0A1Y1UF20</accession>
<gene>
    <name evidence="9" type="primary">TAH18</name>
    <name evidence="12" type="ORF">BD324DRAFT_524472</name>
</gene>
<keyword evidence="13" id="KW-1185">Reference proteome</keyword>
<evidence type="ECO:0000256" key="4">
    <source>
        <dbReference type="ARBA" id="ARBA00022630"/>
    </source>
</evidence>
<dbReference type="EC" id="1.18.1.-" evidence="9"/>
<dbReference type="InterPro" id="IPR039261">
    <property type="entry name" value="FNR_nucleotide-bd"/>
</dbReference>
<dbReference type="Gene3D" id="3.40.50.360">
    <property type="match status" value="1"/>
</dbReference>
<comment type="catalytic activity">
    <reaction evidence="9">
        <text>2 oxidized [2Fe-2S]-[protein] + NADPH = 2 reduced [2Fe-2S]-[protein] + NADP(+) + H(+)</text>
        <dbReference type="Rhea" id="RHEA:67716"/>
        <dbReference type="Rhea" id="RHEA-COMP:17327"/>
        <dbReference type="Rhea" id="RHEA-COMP:17328"/>
        <dbReference type="ChEBI" id="CHEBI:15378"/>
        <dbReference type="ChEBI" id="CHEBI:33737"/>
        <dbReference type="ChEBI" id="CHEBI:33738"/>
        <dbReference type="ChEBI" id="CHEBI:57783"/>
        <dbReference type="ChEBI" id="CHEBI:58349"/>
    </reaction>
</comment>
<organism evidence="12 13">
    <name type="scientific">Kockovaella imperatae</name>
    <dbReference type="NCBI Taxonomy" id="4999"/>
    <lineage>
        <taxon>Eukaryota</taxon>
        <taxon>Fungi</taxon>
        <taxon>Dikarya</taxon>
        <taxon>Basidiomycota</taxon>
        <taxon>Agaricomycotina</taxon>
        <taxon>Tremellomycetes</taxon>
        <taxon>Tremellales</taxon>
        <taxon>Cuniculitremaceae</taxon>
        <taxon>Kockovaella</taxon>
    </lineage>
</organism>
<dbReference type="InterPro" id="IPR028879">
    <property type="entry name" value="NDOR1"/>
</dbReference>
<dbReference type="InterPro" id="IPR001094">
    <property type="entry name" value="Flavdoxin-like"/>
</dbReference>
<dbReference type="Pfam" id="PF00667">
    <property type="entry name" value="FAD_binding_1"/>
    <property type="match status" value="1"/>
</dbReference>
<feature type="binding site" evidence="9">
    <location>
        <begin position="29"/>
        <end position="34"/>
    </location>
    <ligand>
        <name>FMN</name>
        <dbReference type="ChEBI" id="CHEBI:58210"/>
    </ligand>
</feature>
<dbReference type="InterPro" id="IPR017938">
    <property type="entry name" value="Riboflavin_synthase-like_b-brl"/>
</dbReference>
<dbReference type="GO" id="GO:0050660">
    <property type="term" value="F:flavin adenine dinucleotide binding"/>
    <property type="evidence" value="ECO:0007669"/>
    <property type="project" value="UniProtKB-UniRule"/>
</dbReference>
<keyword evidence="8 9" id="KW-0560">Oxidoreductase</keyword>
<feature type="binding site" evidence="9">
    <location>
        <begin position="556"/>
        <end position="560"/>
    </location>
    <ligand>
        <name>NADP(+)</name>
        <dbReference type="ChEBI" id="CHEBI:58349"/>
    </ligand>
</feature>
<feature type="binding site" evidence="9">
    <location>
        <begin position="455"/>
        <end position="458"/>
    </location>
    <ligand>
        <name>FAD</name>
        <dbReference type="ChEBI" id="CHEBI:57692"/>
    </ligand>
</feature>
<dbReference type="InterPro" id="IPR001433">
    <property type="entry name" value="OxRdtase_FAD/NAD-bd"/>
</dbReference>
<dbReference type="InterPro" id="IPR003097">
    <property type="entry name" value="CysJ-like_FAD-binding"/>
</dbReference>
<comment type="cofactor">
    <cofactor evidence="2 9">
        <name>FAD</name>
        <dbReference type="ChEBI" id="CHEBI:57692"/>
    </cofactor>
</comment>
<feature type="domain" description="FAD-binding FR-type" evidence="11">
    <location>
        <begin position="243"/>
        <end position="483"/>
    </location>
</feature>
<feature type="binding site" evidence="9">
    <location>
        <begin position="421"/>
        <end position="424"/>
    </location>
    <ligand>
        <name>FAD</name>
        <dbReference type="ChEBI" id="CHEBI:57692"/>
    </ligand>
</feature>
<dbReference type="HAMAP" id="MF_03178">
    <property type="entry name" value="NDOR1"/>
    <property type="match status" value="1"/>
</dbReference>
<evidence type="ECO:0000256" key="6">
    <source>
        <dbReference type="ARBA" id="ARBA00022827"/>
    </source>
</evidence>
<dbReference type="Gene3D" id="2.40.30.10">
    <property type="entry name" value="Translation factors"/>
    <property type="match status" value="1"/>
</dbReference>
<dbReference type="PANTHER" id="PTHR19384">
    <property type="entry name" value="NITRIC OXIDE SYNTHASE-RELATED"/>
    <property type="match status" value="1"/>
</dbReference>
<dbReference type="GO" id="GO:0016651">
    <property type="term" value="F:oxidoreductase activity, acting on NAD(P)H"/>
    <property type="evidence" value="ECO:0007669"/>
    <property type="project" value="UniProtKB-UniRule"/>
</dbReference>
<comment type="function">
    <text evidence="9">NADPH-dependent reductase which is a central component of the cytosolic iron-sulfur (Fe-S) protein assembly (CIA) machinery. Transfers electrons from NADPH via its FAD and FMN prosthetic groups to the [2Fe-2S] cluster of DRE2, another key component of the CIA machinery. In turn, this reduced cluster provides electrons for assembly of cytosolic iron-sulfur cluster proteins. Positively controls H(2)O(2)-induced cell death.</text>
</comment>
<keyword evidence="4 9" id="KW-0285">Flavoprotein</keyword>
<dbReference type="InterPro" id="IPR023173">
    <property type="entry name" value="NADPH_Cyt_P450_Rdtase_alpha"/>
</dbReference>
<feature type="binding site" evidence="9">
    <location>
        <position position="633"/>
    </location>
    <ligand>
        <name>FAD</name>
        <dbReference type="ChEBI" id="CHEBI:57692"/>
    </ligand>
</feature>
<keyword evidence="6 9" id="KW-0274">FAD</keyword>
<feature type="domain" description="Flavodoxin-like" evidence="10">
    <location>
        <begin position="23"/>
        <end position="167"/>
    </location>
</feature>
<dbReference type="GO" id="GO:0050661">
    <property type="term" value="F:NADP binding"/>
    <property type="evidence" value="ECO:0007669"/>
    <property type="project" value="UniProtKB-UniRule"/>
</dbReference>
<dbReference type="GO" id="GO:0005829">
    <property type="term" value="C:cytosol"/>
    <property type="evidence" value="ECO:0007669"/>
    <property type="project" value="TreeGrafter"/>
</dbReference>
<dbReference type="InterPro" id="IPR001709">
    <property type="entry name" value="Flavoprot_Pyr_Nucl_cyt_Rdtase"/>
</dbReference>
<dbReference type="AlphaFoldDB" id="A0A1Y1UF20"/>
<evidence type="ECO:0000256" key="5">
    <source>
        <dbReference type="ARBA" id="ARBA00022643"/>
    </source>
</evidence>
<dbReference type="PRINTS" id="PR00369">
    <property type="entry name" value="FLAVODOXIN"/>
</dbReference>
<dbReference type="GO" id="GO:0016226">
    <property type="term" value="P:iron-sulfur cluster assembly"/>
    <property type="evidence" value="ECO:0007669"/>
    <property type="project" value="UniProtKB-UniRule"/>
</dbReference>
<dbReference type="SUPFAM" id="SSF63380">
    <property type="entry name" value="Riboflavin synthase domain-like"/>
    <property type="match status" value="1"/>
</dbReference>
<dbReference type="Gene3D" id="3.40.50.80">
    <property type="entry name" value="Nucleotide-binding domain of ferredoxin-NADP reductase (FNR) module"/>
    <property type="match status" value="1"/>
</dbReference>
<proteinExistence type="inferred from homology"/>
<dbReference type="Proteomes" id="UP000193218">
    <property type="component" value="Unassembled WGS sequence"/>
</dbReference>
<feature type="binding site" evidence="9">
    <location>
        <begin position="550"/>
        <end position="551"/>
    </location>
    <ligand>
        <name>NADP(+)</name>
        <dbReference type="ChEBI" id="CHEBI:58349"/>
    </ligand>
</feature>
<feature type="binding site" evidence="9">
    <location>
        <position position="495"/>
    </location>
    <ligand>
        <name>NADP(+)</name>
        <dbReference type="ChEBI" id="CHEBI:58349"/>
    </ligand>
</feature>
<dbReference type="InterPro" id="IPR029039">
    <property type="entry name" value="Flavoprotein-like_sf"/>
</dbReference>
<dbReference type="STRING" id="4999.A0A1Y1UF20"/>
<comment type="subcellular location">
    <subcellularLocation>
        <location evidence="9">Cytoplasm</location>
    </subcellularLocation>
    <subcellularLocation>
        <location evidence="9">Mitochondrion</location>
    </subcellularLocation>
    <text evidence="9">Relocalizes to mitochondria after H(2)O(2) exposure.</text>
</comment>
<feature type="binding site" evidence="9">
    <location>
        <position position="149"/>
    </location>
    <ligand>
        <name>FMN</name>
        <dbReference type="ChEBI" id="CHEBI:58210"/>
    </ligand>
</feature>
<dbReference type="PANTHER" id="PTHR19384:SF10">
    <property type="entry name" value="NADPH-DEPENDENT DIFLAVIN OXIDOREDUCTASE 1"/>
    <property type="match status" value="1"/>
</dbReference>
<keyword evidence="9" id="KW-0496">Mitochondrion</keyword>
<feature type="binding site" evidence="9">
    <location>
        <begin position="114"/>
        <end position="123"/>
    </location>
    <ligand>
        <name>FMN</name>
        <dbReference type="ChEBI" id="CHEBI:58210"/>
    </ligand>
</feature>
<evidence type="ECO:0000256" key="7">
    <source>
        <dbReference type="ARBA" id="ARBA00022857"/>
    </source>
</evidence>
<evidence type="ECO:0000256" key="3">
    <source>
        <dbReference type="ARBA" id="ARBA00022490"/>
    </source>
</evidence>
<dbReference type="GO" id="GO:0005739">
    <property type="term" value="C:mitochondrion"/>
    <property type="evidence" value="ECO:0007669"/>
    <property type="project" value="UniProtKB-SubCell"/>
</dbReference>
<dbReference type="GO" id="GO:0010181">
    <property type="term" value="F:FMN binding"/>
    <property type="evidence" value="ECO:0007669"/>
    <property type="project" value="UniProtKB-UniRule"/>
</dbReference>